<comment type="caution">
    <text evidence="5">The sequence shown here is derived from an EMBL/GenBank/DDBJ whole genome shotgun (WGS) entry which is preliminary data.</text>
</comment>
<feature type="binding site" evidence="2">
    <location>
        <begin position="216"/>
        <end position="217"/>
    </location>
    <ligand>
        <name>ATP</name>
        <dbReference type="ChEBI" id="CHEBI:30616"/>
    </ligand>
</feature>
<evidence type="ECO:0000313" key="5">
    <source>
        <dbReference type="EMBL" id="OGY08138.1"/>
    </source>
</evidence>
<dbReference type="InterPro" id="IPR040198">
    <property type="entry name" value="Fido_containing"/>
</dbReference>
<keyword evidence="2" id="KW-0547">Nucleotide-binding</keyword>
<reference evidence="5 6" key="1">
    <citation type="journal article" date="2016" name="Nat. Commun.">
        <title>Thousands of microbial genomes shed light on interconnected biogeochemical processes in an aquifer system.</title>
        <authorList>
            <person name="Anantharaman K."/>
            <person name="Brown C.T."/>
            <person name="Hug L.A."/>
            <person name="Sharon I."/>
            <person name="Castelle C.J."/>
            <person name="Probst A.J."/>
            <person name="Thomas B.C."/>
            <person name="Singh A."/>
            <person name="Wilkins M.J."/>
            <person name="Karaoz U."/>
            <person name="Brodie E.L."/>
            <person name="Williams K.H."/>
            <person name="Hubbard S.S."/>
            <person name="Banfield J.F."/>
        </authorList>
    </citation>
    <scope>NUCLEOTIDE SEQUENCE [LARGE SCALE GENOMIC DNA]</scope>
</reference>
<dbReference type="SUPFAM" id="SSF140931">
    <property type="entry name" value="Fic-like"/>
    <property type="match status" value="1"/>
</dbReference>
<dbReference type="PROSITE" id="PS51459">
    <property type="entry name" value="FIDO"/>
    <property type="match status" value="1"/>
</dbReference>
<dbReference type="Gene3D" id="1.10.3290.10">
    <property type="entry name" value="Fido-like domain"/>
    <property type="match status" value="1"/>
</dbReference>
<proteinExistence type="predicted"/>
<evidence type="ECO:0000256" key="3">
    <source>
        <dbReference type="PIRSR" id="PIRSR640198-3"/>
    </source>
</evidence>
<feature type="site" description="Important for autoinhibition of adenylyltransferase activity" evidence="3">
    <location>
        <position position="49"/>
    </location>
</feature>
<keyword evidence="2" id="KW-0067">ATP-binding</keyword>
<dbReference type="Pfam" id="PF02661">
    <property type="entry name" value="Fic"/>
    <property type="match status" value="1"/>
</dbReference>
<evidence type="ECO:0000313" key="6">
    <source>
        <dbReference type="Proteomes" id="UP000177967"/>
    </source>
</evidence>
<accession>A0A1G1UYE1</accession>
<organism evidence="5 6">
    <name type="scientific">Candidatus Blackburnbacteria bacterium RIFCSPHIGHO2_01_FULL_43_15b</name>
    <dbReference type="NCBI Taxonomy" id="1797513"/>
    <lineage>
        <taxon>Bacteria</taxon>
        <taxon>Candidatus Blackburniibacteriota</taxon>
    </lineage>
</organism>
<feature type="domain" description="Fido" evidence="4">
    <location>
        <begin position="101"/>
        <end position="237"/>
    </location>
</feature>
<evidence type="ECO:0000259" key="4">
    <source>
        <dbReference type="PROSITE" id="PS51459"/>
    </source>
</evidence>
<dbReference type="PANTHER" id="PTHR13504">
    <property type="entry name" value="FIDO DOMAIN-CONTAINING PROTEIN DDB_G0283145"/>
    <property type="match status" value="1"/>
</dbReference>
<dbReference type="AlphaFoldDB" id="A0A1G1UYE1"/>
<dbReference type="Proteomes" id="UP000177967">
    <property type="component" value="Unassembled WGS sequence"/>
</dbReference>
<sequence length="320" mass="37070">MSYLSKILIDRIESKLKILQKLRPLPPSAVKKLQEQFEIEMTYNSNAIEGNSLTLKETYLVIQEGLTIKGKPLKDHLEAKDHHEALEFLHETVEHGSQPTLSEHLIRTLHQIVMKKTDEEYAGKYRNSNVFIGGADHVPPDALLVPKQMPDLIRWFSKNIKRLHPIELAALLHHKLVYIHPFFDGNGRTARLVMNIILMKAGYPLVIILKNDRKKYYRALSQADSGKYSLLVQVIAQAVERSLNIYLKTLTPINQRREKFGSLRQMSRKAPYSTKYLNLLARTGKLEAHKQGRNWLTSYEAIRRYIGQRERARKFVSLKK</sequence>
<dbReference type="GO" id="GO:0005524">
    <property type="term" value="F:ATP binding"/>
    <property type="evidence" value="ECO:0007669"/>
    <property type="project" value="UniProtKB-KW"/>
</dbReference>
<evidence type="ECO:0000256" key="1">
    <source>
        <dbReference type="PIRSR" id="PIRSR640198-1"/>
    </source>
</evidence>
<feature type="binding site" evidence="2">
    <location>
        <begin position="184"/>
        <end position="191"/>
    </location>
    <ligand>
        <name>ATP</name>
        <dbReference type="ChEBI" id="CHEBI:30616"/>
    </ligand>
</feature>
<feature type="active site" evidence="1">
    <location>
        <position position="180"/>
    </location>
</feature>
<gene>
    <name evidence="5" type="ORF">A2782_03840</name>
</gene>
<evidence type="ECO:0000256" key="2">
    <source>
        <dbReference type="PIRSR" id="PIRSR640198-2"/>
    </source>
</evidence>
<dbReference type="InterPro" id="IPR036597">
    <property type="entry name" value="Fido-like_dom_sf"/>
</dbReference>
<dbReference type="PANTHER" id="PTHR13504:SF38">
    <property type="entry name" value="FIDO DOMAIN-CONTAINING PROTEIN"/>
    <property type="match status" value="1"/>
</dbReference>
<name>A0A1G1UYE1_9BACT</name>
<dbReference type="EMBL" id="MHBW01000031">
    <property type="protein sequence ID" value="OGY08138.1"/>
    <property type="molecule type" value="Genomic_DNA"/>
</dbReference>
<protein>
    <submittedName>
        <fullName evidence="5">Cell filamentation protein Fic</fullName>
    </submittedName>
</protein>
<dbReference type="STRING" id="1797513.A2782_03840"/>
<dbReference type="InterPro" id="IPR003812">
    <property type="entry name" value="Fido"/>
</dbReference>